<dbReference type="InterPro" id="IPR041661">
    <property type="entry name" value="ZN622/Rei1/Reh1_Znf-C2H2"/>
</dbReference>
<gene>
    <name evidence="3" type="ORF">BDP81DRAFT_423984</name>
</gene>
<name>A0AAJ0EFC8_9PEZI</name>
<proteinExistence type="predicted"/>
<evidence type="ECO:0000313" key="3">
    <source>
        <dbReference type="EMBL" id="KAK1638047.1"/>
    </source>
</evidence>
<dbReference type="GO" id="GO:0030687">
    <property type="term" value="C:preribosome, large subunit precursor"/>
    <property type="evidence" value="ECO:0007669"/>
    <property type="project" value="TreeGrafter"/>
</dbReference>
<keyword evidence="3" id="KW-0479">Metal-binding</keyword>
<keyword evidence="3" id="KW-0862">Zinc</keyword>
<reference evidence="3" key="1">
    <citation type="submission" date="2021-06" db="EMBL/GenBank/DDBJ databases">
        <title>Comparative genomics, transcriptomics and evolutionary studies reveal genomic signatures of adaptation to plant cell wall in hemibiotrophic fungi.</title>
        <authorList>
            <consortium name="DOE Joint Genome Institute"/>
            <person name="Baroncelli R."/>
            <person name="Diaz J.F."/>
            <person name="Benocci T."/>
            <person name="Peng M."/>
            <person name="Battaglia E."/>
            <person name="Haridas S."/>
            <person name="Andreopoulos W."/>
            <person name="Labutti K."/>
            <person name="Pangilinan J."/>
            <person name="Floch G.L."/>
            <person name="Makela M.R."/>
            <person name="Henrissat B."/>
            <person name="Grigoriev I.V."/>
            <person name="Crouch J.A."/>
            <person name="De Vries R.P."/>
            <person name="Sukno S.A."/>
            <person name="Thon M.R."/>
        </authorList>
    </citation>
    <scope>NUCLEOTIDE SEQUENCE</scope>
    <source>
        <strain evidence="3">CBS 102054</strain>
    </source>
</reference>
<keyword evidence="3" id="KW-0863">Zinc-finger</keyword>
<dbReference type="Proteomes" id="UP001243989">
    <property type="component" value="Unassembled WGS sequence"/>
</dbReference>
<dbReference type="RefSeq" id="XP_060446654.1">
    <property type="nucleotide sequence ID" value="XM_060590113.1"/>
</dbReference>
<dbReference type="PANTHER" id="PTHR13182:SF8">
    <property type="entry name" value="CYTOPLASMIC 60S SUBUNIT BIOGENESIS FACTOR ZNF622"/>
    <property type="match status" value="1"/>
</dbReference>
<dbReference type="AlphaFoldDB" id="A0AAJ0EFC8"/>
<dbReference type="GO" id="GO:0042273">
    <property type="term" value="P:ribosomal large subunit biogenesis"/>
    <property type="evidence" value="ECO:0007669"/>
    <property type="project" value="TreeGrafter"/>
</dbReference>
<evidence type="ECO:0000259" key="2">
    <source>
        <dbReference type="Pfam" id="PF12756"/>
    </source>
</evidence>
<dbReference type="PANTHER" id="PTHR13182">
    <property type="entry name" value="ZINC FINGER PROTEIN 622"/>
    <property type="match status" value="1"/>
</dbReference>
<protein>
    <submittedName>
        <fullName evidence="3">C2H2 type zinc-finger-domain-containing protein</fullName>
    </submittedName>
</protein>
<feature type="domain" description="ZN622/Rei1/Reh1 zinc finger C2H2-type" evidence="2">
    <location>
        <begin position="53"/>
        <end position="149"/>
    </location>
</feature>
<sequence length="329" mass="37692">MPGATTATNTKTTMPLLNSMEWPSKQKSNVTTTFSKESMDSHNAAMQSFTPGQCLFCPNLSRDFHASVAHMQKSHGLFIPHRQHLVVDLETLFKYLHLVIFDYRECLHCGTERTTVQAVQQHMIGKGHCRFDPAEQDSEFADFYDFTFSEQADKEESARGFESGEEECDGQNVPSSPSRQPLQVDEDSLRLPSGKIISKRSSEQTGPSINNLRRRIRSPPSQLEYARVESEEEESSEDPQHSDQTQALSKREKRERAMITHQLANMRTNDRNAMMHLSASQQRSLLAVQHRNEEKVQKEERRRQGKIDRKGNKNLYAYWNTETPVNQCG</sequence>
<evidence type="ECO:0000313" key="4">
    <source>
        <dbReference type="Proteomes" id="UP001243989"/>
    </source>
</evidence>
<keyword evidence="4" id="KW-1185">Reference proteome</keyword>
<dbReference type="GO" id="GO:0008270">
    <property type="term" value="F:zinc ion binding"/>
    <property type="evidence" value="ECO:0007669"/>
    <property type="project" value="UniProtKB-KW"/>
</dbReference>
<feature type="region of interest" description="Disordered" evidence="1">
    <location>
        <begin position="154"/>
        <end position="255"/>
    </location>
</feature>
<evidence type="ECO:0000256" key="1">
    <source>
        <dbReference type="SAM" id="MobiDB-lite"/>
    </source>
</evidence>
<accession>A0AAJ0EFC8</accession>
<dbReference type="GeneID" id="85474975"/>
<comment type="caution">
    <text evidence="3">The sequence shown here is derived from an EMBL/GenBank/DDBJ whole genome shotgun (WGS) entry which is preliminary data.</text>
</comment>
<organism evidence="3 4">
    <name type="scientific">Colletotrichum phormii</name>
    <dbReference type="NCBI Taxonomy" id="359342"/>
    <lineage>
        <taxon>Eukaryota</taxon>
        <taxon>Fungi</taxon>
        <taxon>Dikarya</taxon>
        <taxon>Ascomycota</taxon>
        <taxon>Pezizomycotina</taxon>
        <taxon>Sordariomycetes</taxon>
        <taxon>Hypocreomycetidae</taxon>
        <taxon>Glomerellales</taxon>
        <taxon>Glomerellaceae</taxon>
        <taxon>Colletotrichum</taxon>
        <taxon>Colletotrichum acutatum species complex</taxon>
    </lineage>
</organism>
<dbReference type="EMBL" id="JAHMHQ010000007">
    <property type="protein sequence ID" value="KAK1638047.1"/>
    <property type="molecule type" value="Genomic_DNA"/>
</dbReference>
<feature type="compositionally biased region" description="Polar residues" evidence="1">
    <location>
        <begin position="172"/>
        <end position="181"/>
    </location>
</feature>
<dbReference type="Pfam" id="PF12756">
    <property type="entry name" value="zf-C2H2_2"/>
    <property type="match status" value="1"/>
</dbReference>
<dbReference type="InterPro" id="IPR040025">
    <property type="entry name" value="Znf622/Rei1/Reh1"/>
</dbReference>